<evidence type="ECO:0000313" key="1">
    <source>
        <dbReference type="Proteomes" id="UP000038045"/>
    </source>
</evidence>
<sequence>MVKKVECYPQFTVAFRANFTCKGKPFSPDRLDIYQEPALAMIGAGICGEDIPHQNGSFVNVQYTGNAPSKNYKLSLKTTGTCDGKKEEKKNYFDDDNVGCPPGKAKTQDFGIIAFS</sequence>
<accession>A0A0N4ZA83</accession>
<protein>
    <submittedName>
        <fullName evidence="2">ZP domain-containing protein</fullName>
    </submittedName>
</protein>
<proteinExistence type="predicted"/>
<dbReference type="Proteomes" id="UP000038045">
    <property type="component" value="Unplaced"/>
</dbReference>
<dbReference type="WBParaSite" id="PTRK_0000429000.1">
    <property type="protein sequence ID" value="PTRK_0000429000.1"/>
    <property type="gene ID" value="PTRK_0000429000"/>
</dbReference>
<reference evidence="2" key="1">
    <citation type="submission" date="2017-02" db="UniProtKB">
        <authorList>
            <consortium name="WormBaseParasite"/>
        </authorList>
    </citation>
    <scope>IDENTIFICATION</scope>
</reference>
<dbReference type="AlphaFoldDB" id="A0A0N4ZA83"/>
<organism evidence="1 2">
    <name type="scientific">Parastrongyloides trichosuri</name>
    <name type="common">Possum-specific nematode worm</name>
    <dbReference type="NCBI Taxonomy" id="131310"/>
    <lineage>
        <taxon>Eukaryota</taxon>
        <taxon>Metazoa</taxon>
        <taxon>Ecdysozoa</taxon>
        <taxon>Nematoda</taxon>
        <taxon>Chromadorea</taxon>
        <taxon>Rhabditida</taxon>
        <taxon>Tylenchina</taxon>
        <taxon>Panagrolaimomorpha</taxon>
        <taxon>Strongyloidoidea</taxon>
        <taxon>Strongyloididae</taxon>
        <taxon>Parastrongyloides</taxon>
    </lineage>
</organism>
<name>A0A0N4ZA83_PARTI</name>
<evidence type="ECO:0000313" key="2">
    <source>
        <dbReference type="WBParaSite" id="PTRK_0000429000.1"/>
    </source>
</evidence>
<keyword evidence="1" id="KW-1185">Reference proteome</keyword>